<dbReference type="GO" id="GO:0008270">
    <property type="term" value="F:zinc ion binding"/>
    <property type="evidence" value="ECO:0007669"/>
    <property type="project" value="InterPro"/>
</dbReference>
<sequence length="227" mass="25038">MHYKRAARGQPLTDTTPVAGSPSGHGLYGVLDDDGQTVLCHECGQRRRILGSHLGADHGMTAAEYKRKHGLPRGRGLLSRDAAEERSALSRALVGSVGWARLEARRDPTAASRAKTPDSYVKRGRQRAELAERAAQNGRAARLGRIACCPVCQATWCQLPETNPRITCSPACWHVWQSWGNKRQVNRARDARIYAQVVTLGRPTDQVAAQFGITRTRVRQIVRRLTG</sequence>
<evidence type="ECO:0008006" key="5">
    <source>
        <dbReference type="Google" id="ProtNLM"/>
    </source>
</evidence>
<accession>A0A849ACR6</accession>
<evidence type="ECO:0000313" key="4">
    <source>
        <dbReference type="Proteomes" id="UP000562984"/>
    </source>
</evidence>
<dbReference type="Gene3D" id="1.10.10.1550">
    <property type="entry name" value="ROS/MUCR transcriptional regulator protein"/>
    <property type="match status" value="1"/>
</dbReference>
<feature type="region of interest" description="Disordered" evidence="2">
    <location>
        <begin position="1"/>
        <end position="27"/>
    </location>
</feature>
<dbReference type="InterPro" id="IPR041920">
    <property type="entry name" value="ROS/MUCR_sf"/>
</dbReference>
<organism evidence="3 4">
    <name type="scientific">Nakamurella aerolata</name>
    <dbReference type="NCBI Taxonomy" id="1656892"/>
    <lineage>
        <taxon>Bacteria</taxon>
        <taxon>Bacillati</taxon>
        <taxon>Actinomycetota</taxon>
        <taxon>Actinomycetes</taxon>
        <taxon>Nakamurellales</taxon>
        <taxon>Nakamurellaceae</taxon>
        <taxon>Nakamurella</taxon>
    </lineage>
</organism>
<proteinExistence type="inferred from homology"/>
<dbReference type="RefSeq" id="WP_171200665.1">
    <property type="nucleotide sequence ID" value="NZ_JABEND010000009.1"/>
</dbReference>
<dbReference type="Proteomes" id="UP000562984">
    <property type="component" value="Unassembled WGS sequence"/>
</dbReference>
<dbReference type="Pfam" id="PF05443">
    <property type="entry name" value="ROS_MUCR"/>
    <property type="match status" value="1"/>
</dbReference>
<comment type="caution">
    <text evidence="3">The sequence shown here is derived from an EMBL/GenBank/DDBJ whole genome shotgun (WGS) entry which is preliminary data.</text>
</comment>
<gene>
    <name evidence="3" type="ORF">HKD39_14810</name>
</gene>
<dbReference type="GO" id="GO:0006355">
    <property type="term" value="P:regulation of DNA-templated transcription"/>
    <property type="evidence" value="ECO:0007669"/>
    <property type="project" value="InterPro"/>
</dbReference>
<evidence type="ECO:0000256" key="1">
    <source>
        <dbReference type="ARBA" id="ARBA00007031"/>
    </source>
</evidence>
<name>A0A849ACR6_9ACTN</name>
<keyword evidence="4" id="KW-1185">Reference proteome</keyword>
<protein>
    <recommendedName>
        <fullName evidence="5">ROS/MUCR transcriptional regulator protein</fullName>
    </recommendedName>
</protein>
<dbReference type="EMBL" id="JABEND010000009">
    <property type="protein sequence ID" value="NNG36958.1"/>
    <property type="molecule type" value="Genomic_DNA"/>
</dbReference>
<reference evidence="3 4" key="1">
    <citation type="submission" date="2020-05" db="EMBL/GenBank/DDBJ databases">
        <title>Nakamurella sp. DB0629 isolated from air conditioner.</title>
        <authorList>
            <person name="Kim D.H."/>
            <person name="Kim D.-U."/>
        </authorList>
    </citation>
    <scope>NUCLEOTIDE SEQUENCE [LARGE SCALE GENOMIC DNA]</scope>
    <source>
        <strain evidence="3 4">DB0629</strain>
    </source>
</reference>
<dbReference type="InterPro" id="IPR008807">
    <property type="entry name" value="ROS_MUCR"/>
</dbReference>
<comment type="similarity">
    <text evidence="1">Belongs to the ros/MucR family.</text>
</comment>
<dbReference type="GO" id="GO:0003677">
    <property type="term" value="F:DNA binding"/>
    <property type="evidence" value="ECO:0007669"/>
    <property type="project" value="InterPro"/>
</dbReference>
<dbReference type="AlphaFoldDB" id="A0A849ACR6"/>
<evidence type="ECO:0000313" key="3">
    <source>
        <dbReference type="EMBL" id="NNG36958.1"/>
    </source>
</evidence>
<evidence type="ECO:0000256" key="2">
    <source>
        <dbReference type="SAM" id="MobiDB-lite"/>
    </source>
</evidence>